<dbReference type="Gene3D" id="1.50.10.10">
    <property type="match status" value="1"/>
</dbReference>
<evidence type="ECO:0000259" key="1">
    <source>
        <dbReference type="Pfam" id="PF00723"/>
    </source>
</evidence>
<dbReference type="GO" id="GO:0005975">
    <property type="term" value="P:carbohydrate metabolic process"/>
    <property type="evidence" value="ECO:0007669"/>
    <property type="project" value="InterPro"/>
</dbReference>
<feature type="domain" description="GH15-like" evidence="1">
    <location>
        <begin position="9"/>
        <end position="294"/>
    </location>
</feature>
<name>A0A220MJE4_9BACL</name>
<reference evidence="2 3" key="1">
    <citation type="submission" date="2016-11" db="EMBL/GenBank/DDBJ databases">
        <authorList>
            <person name="Jaros S."/>
            <person name="Januszkiewicz K."/>
            <person name="Wedrychowicz H."/>
        </authorList>
    </citation>
    <scope>NUCLEOTIDE SEQUENCE [LARGE SCALE GENOMIC DNA]</scope>
    <source>
        <strain evidence="2 3">NF2</strain>
    </source>
</reference>
<dbReference type="EMBL" id="CP018145">
    <property type="protein sequence ID" value="ASJ55151.1"/>
    <property type="molecule type" value="Genomic_DNA"/>
</dbReference>
<dbReference type="InterPro" id="IPR012341">
    <property type="entry name" value="6hp_glycosidase-like_sf"/>
</dbReference>
<dbReference type="KEGG" id="bfm:BP422_17300"/>
<dbReference type="InterPro" id="IPR011613">
    <property type="entry name" value="GH15-like"/>
</dbReference>
<gene>
    <name evidence="2" type="ORF">BP422_17300</name>
</gene>
<dbReference type="PANTHER" id="PTHR31616:SF0">
    <property type="entry name" value="GLUCAN 1,4-ALPHA-GLUCOSIDASE"/>
    <property type="match status" value="1"/>
</dbReference>
<sequence length="360" mass="40835">MTLIEESVKLILQHQASTGAYLASPAFVHYQYAWLRDGTFTAYAMNRTGNHESARKFYQWCDYVIRKHEAKARAAITAVKTGLDNYEAGNDRFLHTRYTADGEEVAGEWGSFQLDGYGTWLWGLAEHVRMSGEYGLIYELKPSIELTIDYVVACWQLPNFDCWEEGGDRIHPVTLGAIYAGIKAMEPYLSDRAFELAQEGETIRQFIREHGTANGRLIKSVGDHSVDASLLWLALPYGVVDVDDPLMIRTVQVIEEELRAGYGVHRYPADTYYGGGQWLLLSAWLGWYYVKTGRREEAEKIAAWIVSQRQASGLPEQVQEHLLSFAHYELWVERAGQPAVPLLWSHAMFLVLAAELGIPY</sequence>
<dbReference type="PANTHER" id="PTHR31616">
    <property type="entry name" value="TREHALASE"/>
    <property type="match status" value="1"/>
</dbReference>
<dbReference type="RefSeq" id="WP_088908837.1">
    <property type="nucleotide sequence ID" value="NZ_CP018145.1"/>
</dbReference>
<accession>A0A220MJE4</accession>
<organism evidence="2 3">
    <name type="scientific">Brevibacillus formosus</name>
    <dbReference type="NCBI Taxonomy" id="54913"/>
    <lineage>
        <taxon>Bacteria</taxon>
        <taxon>Bacillati</taxon>
        <taxon>Bacillota</taxon>
        <taxon>Bacilli</taxon>
        <taxon>Bacillales</taxon>
        <taxon>Paenibacillaceae</taxon>
        <taxon>Brevibacillus</taxon>
    </lineage>
</organism>
<keyword evidence="2" id="KW-0378">Hydrolase</keyword>
<dbReference type="AlphaFoldDB" id="A0A220MJE4"/>
<dbReference type="InterPro" id="IPR008928">
    <property type="entry name" value="6-hairpin_glycosidase_sf"/>
</dbReference>
<evidence type="ECO:0000313" key="3">
    <source>
        <dbReference type="Proteomes" id="UP000197781"/>
    </source>
</evidence>
<evidence type="ECO:0000313" key="2">
    <source>
        <dbReference type="EMBL" id="ASJ55151.1"/>
    </source>
</evidence>
<dbReference type="Proteomes" id="UP000197781">
    <property type="component" value="Chromosome"/>
</dbReference>
<protein>
    <submittedName>
        <fullName evidence="2">Glycosyl hydrolase</fullName>
    </submittedName>
</protein>
<dbReference type="Pfam" id="PF00723">
    <property type="entry name" value="Glyco_hydro_15"/>
    <property type="match status" value="1"/>
</dbReference>
<dbReference type="SUPFAM" id="SSF48208">
    <property type="entry name" value="Six-hairpin glycosidases"/>
    <property type="match status" value="1"/>
</dbReference>
<dbReference type="GO" id="GO:0004553">
    <property type="term" value="F:hydrolase activity, hydrolyzing O-glycosyl compounds"/>
    <property type="evidence" value="ECO:0007669"/>
    <property type="project" value="TreeGrafter"/>
</dbReference>
<proteinExistence type="predicted"/>